<keyword evidence="3" id="KW-0949">S-adenosyl-L-methionine</keyword>
<dbReference type="InterPro" id="IPR013216">
    <property type="entry name" value="Methyltransf_11"/>
</dbReference>
<gene>
    <name evidence="5" type="ORF">QCN29_02940</name>
</gene>
<accession>A0ABT6HHK1</accession>
<dbReference type="GO" id="GO:0032259">
    <property type="term" value="P:methylation"/>
    <property type="evidence" value="ECO:0007669"/>
    <property type="project" value="UniProtKB-KW"/>
</dbReference>
<dbReference type="GO" id="GO:0008168">
    <property type="term" value="F:methyltransferase activity"/>
    <property type="evidence" value="ECO:0007669"/>
    <property type="project" value="UniProtKB-KW"/>
</dbReference>
<evidence type="ECO:0000256" key="2">
    <source>
        <dbReference type="ARBA" id="ARBA00022679"/>
    </source>
</evidence>
<evidence type="ECO:0000256" key="1">
    <source>
        <dbReference type="ARBA" id="ARBA00022603"/>
    </source>
</evidence>
<dbReference type="EC" id="2.1.-.-" evidence="5"/>
<organism evidence="5 6">
    <name type="scientific">Streptomyces chengmaiensis</name>
    <dbReference type="NCBI Taxonomy" id="3040919"/>
    <lineage>
        <taxon>Bacteria</taxon>
        <taxon>Bacillati</taxon>
        <taxon>Actinomycetota</taxon>
        <taxon>Actinomycetes</taxon>
        <taxon>Kitasatosporales</taxon>
        <taxon>Streptomycetaceae</taxon>
        <taxon>Streptomyces</taxon>
    </lineage>
</organism>
<keyword evidence="6" id="KW-1185">Reference proteome</keyword>
<sequence length="237" mass="26703">MESTGERLHITDSRANAAAQLWDHGRAAQNVHQQTLRPFIKQFAAGADVLEAGCDSGPLLAYAVRAGARSVLGVDVQPDRVREAQRLFSTVQVPSRFIEADLQCRWPLESASVDVVICSEVIEHLLPHKHAEFIGEAARVLRPGGRLLLTTPNIERWFARSPVLRGDWDPNHHWSELSRDQLLGVLGLSGFDAVVTYYRYPKVYRWVGKFQQLAKLVERFPPRRHLAMNLLAVATKR</sequence>
<dbReference type="RefSeq" id="WP_279926048.1">
    <property type="nucleotide sequence ID" value="NZ_JARWBG010000002.1"/>
</dbReference>
<dbReference type="Gene3D" id="3.40.50.150">
    <property type="entry name" value="Vaccinia Virus protein VP39"/>
    <property type="match status" value="1"/>
</dbReference>
<evidence type="ECO:0000259" key="4">
    <source>
        <dbReference type="Pfam" id="PF08241"/>
    </source>
</evidence>
<keyword evidence="2 5" id="KW-0808">Transferase</keyword>
<name>A0ABT6HHK1_9ACTN</name>
<feature type="domain" description="Methyltransferase type 11" evidence="4">
    <location>
        <begin position="50"/>
        <end position="148"/>
    </location>
</feature>
<dbReference type="Proteomes" id="UP001223144">
    <property type="component" value="Unassembled WGS sequence"/>
</dbReference>
<dbReference type="EMBL" id="JARWBG010000002">
    <property type="protein sequence ID" value="MDH2387760.1"/>
    <property type="molecule type" value="Genomic_DNA"/>
</dbReference>
<evidence type="ECO:0000313" key="6">
    <source>
        <dbReference type="Proteomes" id="UP001223144"/>
    </source>
</evidence>
<keyword evidence="1 5" id="KW-0489">Methyltransferase</keyword>
<protein>
    <submittedName>
        <fullName evidence="5">Class I SAM-dependent methyltransferase</fullName>
        <ecNumber evidence="5">2.1.-.-</ecNumber>
    </submittedName>
</protein>
<dbReference type="InterPro" id="IPR029063">
    <property type="entry name" value="SAM-dependent_MTases_sf"/>
</dbReference>
<proteinExistence type="predicted"/>
<evidence type="ECO:0000256" key="3">
    <source>
        <dbReference type="ARBA" id="ARBA00022691"/>
    </source>
</evidence>
<dbReference type="SUPFAM" id="SSF53335">
    <property type="entry name" value="S-adenosyl-L-methionine-dependent methyltransferases"/>
    <property type="match status" value="1"/>
</dbReference>
<comment type="caution">
    <text evidence="5">The sequence shown here is derived from an EMBL/GenBank/DDBJ whole genome shotgun (WGS) entry which is preliminary data.</text>
</comment>
<dbReference type="PANTHER" id="PTHR43464">
    <property type="entry name" value="METHYLTRANSFERASE"/>
    <property type="match status" value="1"/>
</dbReference>
<dbReference type="PANTHER" id="PTHR43464:SF19">
    <property type="entry name" value="UBIQUINONE BIOSYNTHESIS O-METHYLTRANSFERASE, MITOCHONDRIAL"/>
    <property type="match status" value="1"/>
</dbReference>
<reference evidence="5 6" key="1">
    <citation type="submission" date="2023-04" db="EMBL/GenBank/DDBJ databases">
        <title>Streptomyces chengmaiensis sp. nov. isolated from the stem of mangrove plant in Hainan.</title>
        <authorList>
            <person name="Huang X."/>
            <person name="Zhou S."/>
            <person name="Chu X."/>
            <person name="Xie Y."/>
            <person name="Lin Y."/>
        </authorList>
    </citation>
    <scope>NUCLEOTIDE SEQUENCE [LARGE SCALE GENOMIC DNA]</scope>
    <source>
        <strain evidence="5 6">HNM0663</strain>
    </source>
</reference>
<dbReference type="CDD" id="cd02440">
    <property type="entry name" value="AdoMet_MTases"/>
    <property type="match status" value="1"/>
</dbReference>
<dbReference type="Pfam" id="PF08241">
    <property type="entry name" value="Methyltransf_11"/>
    <property type="match status" value="1"/>
</dbReference>
<evidence type="ECO:0000313" key="5">
    <source>
        <dbReference type="EMBL" id="MDH2387760.1"/>
    </source>
</evidence>